<dbReference type="STRING" id="7719.ENSCINP00000001869"/>
<evidence type="ECO:0000313" key="5">
    <source>
        <dbReference type="Ensembl" id="ENSCINP00000001869.2"/>
    </source>
</evidence>
<reference evidence="5" key="3">
    <citation type="submission" date="2025-09" db="UniProtKB">
        <authorList>
            <consortium name="Ensembl"/>
        </authorList>
    </citation>
    <scope>IDENTIFICATION</scope>
</reference>
<dbReference type="InterPro" id="IPR036291">
    <property type="entry name" value="NAD(P)-bd_dom_sf"/>
</dbReference>
<dbReference type="FunCoup" id="F6Y110">
    <property type="interactions" value="7"/>
</dbReference>
<reference evidence="5" key="2">
    <citation type="submission" date="2025-08" db="UniProtKB">
        <authorList>
            <consortium name="Ensembl"/>
        </authorList>
    </citation>
    <scope>IDENTIFICATION</scope>
</reference>
<evidence type="ECO:0000259" key="4">
    <source>
        <dbReference type="Pfam" id="PF03447"/>
    </source>
</evidence>
<keyword evidence="6" id="KW-1185">Reference proteome</keyword>
<dbReference type="Pfam" id="PF01958">
    <property type="entry name" value="Asp_DH_C"/>
    <property type="match status" value="1"/>
</dbReference>
<evidence type="ECO:0000313" key="6">
    <source>
        <dbReference type="Proteomes" id="UP000008144"/>
    </source>
</evidence>
<sequence length="269" mass="28982">RGKMKVGIIGFGNNSKDMELEFVWNRSKVEMEGIPEKLILDKLEDLLKRSADLIVEVAHPSIAKDYGKMILSVSDFFIGSPTALADQTTEDSLRSTALQNGRALYVPSGAFWGAQDIQKMAQSGSLSSLKVTMKKHPSCFKLSSKKMELLNKQSIHEDRIVVLFEGSVRELCPLAPNNVNTMAAAAIAASNLGFDNVVGCLVADPKMGDWHIVEIEVGGATSANGDKFTVKTTRSNPANPGAVTGSATFASFRQSLLQAKNRGPGVHLC</sequence>
<dbReference type="AlphaFoldDB" id="F6Y110"/>
<dbReference type="GO" id="GO:0009435">
    <property type="term" value="P:NAD+ biosynthetic process"/>
    <property type="evidence" value="ECO:0007669"/>
    <property type="project" value="InterPro"/>
</dbReference>
<dbReference type="InParanoid" id="F6Y110"/>
<accession>F6Y110</accession>
<dbReference type="Gene3D" id="3.40.50.720">
    <property type="entry name" value="NAD(P)-binding Rossmann-like Domain"/>
    <property type="match status" value="1"/>
</dbReference>
<organism evidence="5 6">
    <name type="scientific">Ciona intestinalis</name>
    <name type="common">Transparent sea squirt</name>
    <name type="synonym">Ascidia intestinalis</name>
    <dbReference type="NCBI Taxonomy" id="7719"/>
    <lineage>
        <taxon>Eukaryota</taxon>
        <taxon>Metazoa</taxon>
        <taxon>Chordata</taxon>
        <taxon>Tunicata</taxon>
        <taxon>Ascidiacea</taxon>
        <taxon>Phlebobranchia</taxon>
        <taxon>Cionidae</taxon>
        <taxon>Ciona</taxon>
    </lineage>
</organism>
<dbReference type="HOGENOM" id="CLU_063528_0_0_1"/>
<evidence type="ECO:0000256" key="2">
    <source>
        <dbReference type="ARBA" id="ARBA00020169"/>
    </source>
</evidence>
<dbReference type="InterPro" id="IPR002811">
    <property type="entry name" value="Asp_DH"/>
</dbReference>
<dbReference type="Gene3D" id="3.30.360.10">
    <property type="entry name" value="Dihydrodipicolinate Reductase, domain 2"/>
    <property type="match status" value="1"/>
</dbReference>
<evidence type="ECO:0000259" key="3">
    <source>
        <dbReference type="Pfam" id="PF01958"/>
    </source>
</evidence>
<evidence type="ECO:0000256" key="1">
    <source>
        <dbReference type="ARBA" id="ARBA00008331"/>
    </source>
</evidence>
<name>F6Y110_CIOIN</name>
<comment type="similarity">
    <text evidence="1">Belongs to the L-aspartate dehydrogenase family.</text>
</comment>
<feature type="domain" description="Aspartate/homoserine dehydrogenase NAD-binding" evidence="4">
    <location>
        <begin position="16"/>
        <end position="107"/>
    </location>
</feature>
<dbReference type="PANTHER" id="PTHR31873">
    <property type="entry name" value="L-ASPARTATE DEHYDROGENASE-RELATED"/>
    <property type="match status" value="1"/>
</dbReference>
<dbReference type="GeneTree" id="ENSGT00390000004452"/>
<dbReference type="Proteomes" id="UP000008144">
    <property type="component" value="Unassembled WGS sequence"/>
</dbReference>
<reference evidence="6" key="1">
    <citation type="journal article" date="2002" name="Science">
        <title>The draft genome of Ciona intestinalis: insights into chordate and vertebrate origins.</title>
        <authorList>
            <person name="Dehal P."/>
            <person name="Satou Y."/>
            <person name="Campbell R.K."/>
            <person name="Chapman J."/>
            <person name="Degnan B."/>
            <person name="De Tomaso A."/>
            <person name="Davidson B."/>
            <person name="Di Gregorio A."/>
            <person name="Gelpke M."/>
            <person name="Goodstein D.M."/>
            <person name="Harafuji N."/>
            <person name="Hastings K.E."/>
            <person name="Ho I."/>
            <person name="Hotta K."/>
            <person name="Huang W."/>
            <person name="Kawashima T."/>
            <person name="Lemaire P."/>
            <person name="Martinez D."/>
            <person name="Meinertzhagen I.A."/>
            <person name="Necula S."/>
            <person name="Nonaka M."/>
            <person name="Putnam N."/>
            <person name="Rash S."/>
            <person name="Saiga H."/>
            <person name="Satake M."/>
            <person name="Terry A."/>
            <person name="Yamada L."/>
            <person name="Wang H.G."/>
            <person name="Awazu S."/>
            <person name="Azumi K."/>
            <person name="Boore J."/>
            <person name="Branno M."/>
            <person name="Chin-Bow S."/>
            <person name="DeSantis R."/>
            <person name="Doyle S."/>
            <person name="Francino P."/>
            <person name="Keys D.N."/>
            <person name="Haga S."/>
            <person name="Hayashi H."/>
            <person name="Hino K."/>
            <person name="Imai K.S."/>
            <person name="Inaba K."/>
            <person name="Kano S."/>
            <person name="Kobayashi K."/>
            <person name="Kobayashi M."/>
            <person name="Lee B.I."/>
            <person name="Makabe K.W."/>
            <person name="Manohar C."/>
            <person name="Matassi G."/>
            <person name="Medina M."/>
            <person name="Mochizuki Y."/>
            <person name="Mount S."/>
            <person name="Morishita T."/>
            <person name="Miura S."/>
            <person name="Nakayama A."/>
            <person name="Nishizaka S."/>
            <person name="Nomoto H."/>
            <person name="Ohta F."/>
            <person name="Oishi K."/>
            <person name="Rigoutsos I."/>
            <person name="Sano M."/>
            <person name="Sasaki A."/>
            <person name="Sasakura Y."/>
            <person name="Shoguchi E."/>
            <person name="Shin-i T."/>
            <person name="Spagnuolo A."/>
            <person name="Stainier D."/>
            <person name="Suzuki M.M."/>
            <person name="Tassy O."/>
            <person name="Takatori N."/>
            <person name="Tokuoka M."/>
            <person name="Yagi K."/>
            <person name="Yoshizaki F."/>
            <person name="Wada S."/>
            <person name="Zhang C."/>
            <person name="Hyatt P.D."/>
            <person name="Larimer F."/>
            <person name="Detter C."/>
            <person name="Doggett N."/>
            <person name="Glavina T."/>
            <person name="Hawkins T."/>
            <person name="Richardson P."/>
            <person name="Lucas S."/>
            <person name="Kohara Y."/>
            <person name="Levine M."/>
            <person name="Satoh N."/>
            <person name="Rokhsar D.S."/>
        </authorList>
    </citation>
    <scope>NUCLEOTIDE SEQUENCE [LARGE SCALE GENOMIC DNA]</scope>
</reference>
<dbReference type="SUPFAM" id="SSF51735">
    <property type="entry name" value="NAD(P)-binding Rossmann-fold domains"/>
    <property type="match status" value="1"/>
</dbReference>
<proteinExistence type="inferred from homology"/>
<protein>
    <recommendedName>
        <fullName evidence="2">Aspartate dehydrogenase domain-containing protein</fullName>
    </recommendedName>
</protein>
<dbReference type="Pfam" id="PF03447">
    <property type="entry name" value="NAD_binding_3"/>
    <property type="match status" value="1"/>
</dbReference>
<dbReference type="OMA" id="KHPTSFK"/>
<feature type="domain" description="Aspartate dehydrogenase" evidence="3">
    <location>
        <begin position="161"/>
        <end position="248"/>
    </location>
</feature>
<dbReference type="GO" id="GO:0033735">
    <property type="term" value="F:aspartate dehydrogenase [NAD(P)+] activity"/>
    <property type="evidence" value="ECO:0007669"/>
    <property type="project" value="InterPro"/>
</dbReference>
<dbReference type="GO" id="GO:0050661">
    <property type="term" value="F:NADP binding"/>
    <property type="evidence" value="ECO:0007669"/>
    <property type="project" value="InterPro"/>
</dbReference>
<dbReference type="SUPFAM" id="SSF55347">
    <property type="entry name" value="Glyceraldehyde-3-phosphate dehydrogenase-like, C-terminal domain"/>
    <property type="match status" value="1"/>
</dbReference>
<dbReference type="InterPro" id="IPR005106">
    <property type="entry name" value="Asp/hSer_DH_NAD-bd"/>
</dbReference>
<dbReference type="Ensembl" id="ENSCINT00000001869.2">
    <property type="protein sequence ID" value="ENSCINP00000001869.2"/>
    <property type="gene ID" value="ENSCING00000001009.2"/>
</dbReference>
<dbReference type="PANTHER" id="PTHR31873:SF6">
    <property type="entry name" value="ASPARTATE DEHYDROGENASE DOMAIN-CONTAINING PROTEIN"/>
    <property type="match status" value="1"/>
</dbReference>